<protein>
    <recommendedName>
        <fullName evidence="4">Transmembrane protein</fullName>
    </recommendedName>
</protein>
<keyword evidence="1" id="KW-1133">Transmembrane helix</keyword>
<evidence type="ECO:0000313" key="2">
    <source>
        <dbReference type="EMBL" id="KML57027.1"/>
    </source>
</evidence>
<dbReference type="PATRIC" id="fig|292.27.peg.2926"/>
<dbReference type="RefSeq" id="WP_048246410.1">
    <property type="nucleotide sequence ID" value="NZ_LDWR01000024.1"/>
</dbReference>
<proteinExistence type="predicted"/>
<keyword evidence="1" id="KW-0472">Membrane</keyword>
<comment type="caution">
    <text evidence="2">The sequence shown here is derived from an EMBL/GenBank/DDBJ whole genome shotgun (WGS) entry which is preliminary data.</text>
</comment>
<dbReference type="Proteomes" id="UP000036338">
    <property type="component" value="Unassembled WGS sequence"/>
</dbReference>
<reference evidence="2 3" key="1">
    <citation type="submission" date="2015-05" db="EMBL/GenBank/DDBJ databases">
        <title>Draft genome of Burkholderia cepacia LK29.</title>
        <authorList>
            <person name="Chan X.Y."/>
        </authorList>
    </citation>
    <scope>NUCLEOTIDE SEQUENCE [LARGE SCALE GENOMIC DNA]</scope>
    <source>
        <strain evidence="2 3">LK29</strain>
    </source>
</reference>
<sequence length="140" mass="15126">MLVVLALSTLLLIAPIASLDALGFWNSAEPLFVGTFVTATFFLPAVRLACTQRGSWSGLRRAQGGLRDFGLCVGLLCVVVMIVIVWNSHSLSVALANTVFDVCFDGMVDGATLYLWSVAVLPVLHGLVWAEFAWKQRGAR</sequence>
<evidence type="ECO:0008006" key="4">
    <source>
        <dbReference type="Google" id="ProtNLM"/>
    </source>
</evidence>
<name>A0A0J5X1V2_BURCE</name>
<feature type="transmembrane region" description="Helical" evidence="1">
    <location>
        <begin position="114"/>
        <end position="134"/>
    </location>
</feature>
<organism evidence="2 3">
    <name type="scientific">Burkholderia cepacia</name>
    <name type="common">Pseudomonas cepacia</name>
    <dbReference type="NCBI Taxonomy" id="292"/>
    <lineage>
        <taxon>Bacteria</taxon>
        <taxon>Pseudomonadati</taxon>
        <taxon>Pseudomonadota</taxon>
        <taxon>Betaproteobacteria</taxon>
        <taxon>Burkholderiales</taxon>
        <taxon>Burkholderiaceae</taxon>
        <taxon>Burkholderia</taxon>
        <taxon>Burkholderia cepacia complex</taxon>
    </lineage>
</organism>
<gene>
    <name evidence="2" type="ORF">VL15_14965</name>
</gene>
<dbReference type="EMBL" id="LDWR01000024">
    <property type="protein sequence ID" value="KML57027.1"/>
    <property type="molecule type" value="Genomic_DNA"/>
</dbReference>
<evidence type="ECO:0000256" key="1">
    <source>
        <dbReference type="SAM" id="Phobius"/>
    </source>
</evidence>
<dbReference type="AlphaFoldDB" id="A0A0J5X1V2"/>
<feature type="transmembrane region" description="Helical" evidence="1">
    <location>
        <begin position="31"/>
        <end position="49"/>
    </location>
</feature>
<feature type="transmembrane region" description="Helical" evidence="1">
    <location>
        <begin position="69"/>
        <end position="86"/>
    </location>
</feature>
<evidence type="ECO:0000313" key="3">
    <source>
        <dbReference type="Proteomes" id="UP000036338"/>
    </source>
</evidence>
<accession>A0A0J5X1V2</accession>
<keyword evidence="1" id="KW-0812">Transmembrane</keyword>